<dbReference type="Pfam" id="PF00395">
    <property type="entry name" value="SLH"/>
    <property type="match status" value="3"/>
</dbReference>
<gene>
    <name evidence="4" type="ORF">D0469_09705</name>
</gene>
<dbReference type="EMBL" id="QVTE01000026">
    <property type="protein sequence ID" value="RFU69341.1"/>
    <property type="molecule type" value="Genomic_DNA"/>
</dbReference>
<sequence>MTRPFSSLSKKLYLLFIALLLTLLCKVSSAGATPPDLNGGVNNEYTYEEQVFLRGKPERFSGKVTKTESEQKDKKTTTYRFTLTGPGEKDKLTRSVSYVTDVKERLDKGQTTTQTTVKTYSEKINFDKETFTLVDYQLSHGIVSDNRPASDYYSGNLVGRKIYKTDNDTITVHFSGRNVGYENFWGATETQIIDYEMVSDRGTALITSTVSDSKTKTMKYEPHDPSLSSFTGGHAVISQRNMIGEYTYDIPYGSGTGKANVGQEMVPKIERLIVPKFRDLAKHWAKDDIEKLYSLGVFDEKSNFFSPNTPMNRYQFTVGVLKGADVRVLEPPKNTRAPRKPVYSDLDVKDPDYLYIESAVQKGITKGVTATKFMPKGYLTRAQAVTILIRALGLEHRAPTPGYKTSYTDNSRIPNWAKDSVYVGTEIGLIYGDTKGRFNPNQTMSRAEASLLIIRYLNFLEKDLQQNYRDDMLFFE</sequence>
<reference evidence="4 5" key="1">
    <citation type="submission" date="2018-08" db="EMBL/GenBank/DDBJ databases">
        <title>Bacillus chawlae sp. nov., Bacillus glennii sp. nov., and Bacillus saganii sp. nov. Isolated from the Vehicle Assembly Building at Kennedy Space Center where the Viking Spacecraft were Assembled.</title>
        <authorList>
            <person name="Seuylemezian A."/>
            <person name="Vaishampayan P."/>
        </authorList>
    </citation>
    <scope>NUCLEOTIDE SEQUENCE [LARGE SCALE GENOMIC DNA]</scope>
    <source>
        <strain evidence="4 5">V47-23a</strain>
    </source>
</reference>
<feature type="chain" id="PRO_5016580888" evidence="2">
    <location>
        <begin position="33"/>
        <end position="476"/>
    </location>
</feature>
<proteinExistence type="predicted"/>
<evidence type="ECO:0000256" key="1">
    <source>
        <dbReference type="ARBA" id="ARBA00022729"/>
    </source>
</evidence>
<feature type="signal peptide" evidence="2">
    <location>
        <begin position="1"/>
        <end position="32"/>
    </location>
</feature>
<dbReference type="Proteomes" id="UP000264541">
    <property type="component" value="Unassembled WGS sequence"/>
</dbReference>
<evidence type="ECO:0000259" key="3">
    <source>
        <dbReference type="PROSITE" id="PS51272"/>
    </source>
</evidence>
<accession>A0A372LPU1</accession>
<dbReference type="OrthoDB" id="2985276at2"/>
<name>A0A372LPU1_9BACI</name>
<feature type="domain" description="SLH" evidence="3">
    <location>
        <begin position="339"/>
        <end position="402"/>
    </location>
</feature>
<organism evidence="4 5">
    <name type="scientific">Peribacillus saganii</name>
    <dbReference type="NCBI Taxonomy" id="2303992"/>
    <lineage>
        <taxon>Bacteria</taxon>
        <taxon>Bacillati</taxon>
        <taxon>Bacillota</taxon>
        <taxon>Bacilli</taxon>
        <taxon>Bacillales</taxon>
        <taxon>Bacillaceae</taxon>
        <taxon>Peribacillus</taxon>
    </lineage>
</organism>
<keyword evidence="1 2" id="KW-0732">Signal</keyword>
<dbReference type="InterPro" id="IPR001119">
    <property type="entry name" value="SLH_dom"/>
</dbReference>
<dbReference type="AlphaFoldDB" id="A0A372LPU1"/>
<dbReference type="RefSeq" id="WP_117326549.1">
    <property type="nucleotide sequence ID" value="NZ_QVTE01000026.1"/>
</dbReference>
<protein>
    <submittedName>
        <fullName evidence="4">S-layer homology domain-containing protein</fullName>
    </submittedName>
</protein>
<dbReference type="PROSITE" id="PS51272">
    <property type="entry name" value="SLH"/>
    <property type="match status" value="3"/>
</dbReference>
<keyword evidence="5" id="KW-1185">Reference proteome</keyword>
<evidence type="ECO:0000313" key="5">
    <source>
        <dbReference type="Proteomes" id="UP000264541"/>
    </source>
</evidence>
<comment type="caution">
    <text evidence="4">The sequence shown here is derived from an EMBL/GenBank/DDBJ whole genome shotgun (WGS) entry which is preliminary data.</text>
</comment>
<feature type="domain" description="SLH" evidence="3">
    <location>
        <begin position="272"/>
        <end position="334"/>
    </location>
</feature>
<evidence type="ECO:0000256" key="2">
    <source>
        <dbReference type="SAM" id="SignalP"/>
    </source>
</evidence>
<feature type="domain" description="SLH" evidence="3">
    <location>
        <begin position="404"/>
        <end position="467"/>
    </location>
</feature>
<evidence type="ECO:0000313" key="4">
    <source>
        <dbReference type="EMBL" id="RFU69341.1"/>
    </source>
</evidence>